<dbReference type="RefSeq" id="WP_188764385.1">
    <property type="nucleotide sequence ID" value="NZ_BMKK01000001.1"/>
</dbReference>
<comment type="caution">
    <text evidence="2">The sequence shown here is derived from an EMBL/GenBank/DDBJ whole genome shotgun (WGS) entry which is preliminary data.</text>
</comment>
<sequence>MNPKEYIESGILETYILGLASDNQQEEVEKYLQIFPEVSLALEDLGKVINGHFSASIPPPSVRQRIKEFDHDSLKKWDFNEQTHSQNNTQKEEVKYLEVEVSDTHLRVHKYWRPAFIAIFILSKIFLAAALYFYFKSDSLNKENLKLQQEIELLKK</sequence>
<reference evidence="2" key="1">
    <citation type="journal article" date="2014" name="Int. J. Syst. Evol. Microbiol.">
        <title>Complete genome sequence of Corynebacterium casei LMG S-19264T (=DSM 44701T), isolated from a smear-ripened cheese.</title>
        <authorList>
            <consortium name="US DOE Joint Genome Institute (JGI-PGF)"/>
            <person name="Walter F."/>
            <person name="Albersmeier A."/>
            <person name="Kalinowski J."/>
            <person name="Ruckert C."/>
        </authorList>
    </citation>
    <scope>NUCLEOTIDE SEQUENCE</scope>
    <source>
        <strain evidence="2">CGMCC 1.15958</strain>
    </source>
</reference>
<feature type="transmembrane region" description="Helical" evidence="1">
    <location>
        <begin position="115"/>
        <end position="135"/>
    </location>
</feature>
<keyword evidence="1" id="KW-1133">Transmembrane helix</keyword>
<dbReference type="AlphaFoldDB" id="A0A916YGW3"/>
<gene>
    <name evidence="2" type="ORF">GCM10011514_05340</name>
</gene>
<keyword evidence="1" id="KW-0812">Transmembrane</keyword>
<name>A0A916YGW3_9BACT</name>
<keyword evidence="1" id="KW-0472">Membrane</keyword>
<evidence type="ECO:0000313" key="2">
    <source>
        <dbReference type="EMBL" id="GGD44328.1"/>
    </source>
</evidence>
<evidence type="ECO:0000256" key="1">
    <source>
        <dbReference type="SAM" id="Phobius"/>
    </source>
</evidence>
<evidence type="ECO:0000313" key="3">
    <source>
        <dbReference type="Proteomes" id="UP000609064"/>
    </source>
</evidence>
<reference evidence="2" key="2">
    <citation type="submission" date="2020-09" db="EMBL/GenBank/DDBJ databases">
        <authorList>
            <person name="Sun Q."/>
            <person name="Zhou Y."/>
        </authorList>
    </citation>
    <scope>NUCLEOTIDE SEQUENCE</scope>
    <source>
        <strain evidence="2">CGMCC 1.15958</strain>
    </source>
</reference>
<protein>
    <submittedName>
        <fullName evidence="2">Uncharacterized protein</fullName>
    </submittedName>
</protein>
<accession>A0A916YGW3</accession>
<keyword evidence="3" id="KW-1185">Reference proteome</keyword>
<dbReference type="Proteomes" id="UP000609064">
    <property type="component" value="Unassembled WGS sequence"/>
</dbReference>
<dbReference type="EMBL" id="BMKK01000001">
    <property type="protein sequence ID" value="GGD44328.1"/>
    <property type="molecule type" value="Genomic_DNA"/>
</dbReference>
<organism evidence="2 3">
    <name type="scientific">Emticicia aquatilis</name>
    <dbReference type="NCBI Taxonomy" id="1537369"/>
    <lineage>
        <taxon>Bacteria</taxon>
        <taxon>Pseudomonadati</taxon>
        <taxon>Bacteroidota</taxon>
        <taxon>Cytophagia</taxon>
        <taxon>Cytophagales</taxon>
        <taxon>Leadbetterellaceae</taxon>
        <taxon>Emticicia</taxon>
    </lineage>
</organism>
<proteinExistence type="predicted"/>